<dbReference type="AlphaFoldDB" id="A0AAF0ZIQ5"/>
<evidence type="ECO:0000313" key="2">
    <source>
        <dbReference type="EMBL" id="WMV41086.1"/>
    </source>
</evidence>
<keyword evidence="3" id="KW-1185">Reference proteome</keyword>
<proteinExistence type="predicted"/>
<organism evidence="2 3">
    <name type="scientific">Solanum verrucosum</name>
    <dbReference type="NCBI Taxonomy" id="315347"/>
    <lineage>
        <taxon>Eukaryota</taxon>
        <taxon>Viridiplantae</taxon>
        <taxon>Streptophyta</taxon>
        <taxon>Embryophyta</taxon>
        <taxon>Tracheophyta</taxon>
        <taxon>Spermatophyta</taxon>
        <taxon>Magnoliopsida</taxon>
        <taxon>eudicotyledons</taxon>
        <taxon>Gunneridae</taxon>
        <taxon>Pentapetalae</taxon>
        <taxon>asterids</taxon>
        <taxon>lamiids</taxon>
        <taxon>Solanales</taxon>
        <taxon>Solanaceae</taxon>
        <taxon>Solanoideae</taxon>
        <taxon>Solaneae</taxon>
        <taxon>Solanum</taxon>
    </lineage>
</organism>
<accession>A0AAF0ZIQ5</accession>
<feature type="compositionally biased region" description="Polar residues" evidence="1">
    <location>
        <begin position="17"/>
        <end position="31"/>
    </location>
</feature>
<dbReference type="Proteomes" id="UP001234989">
    <property type="component" value="Chromosome 8"/>
</dbReference>
<sequence>MSPEGKGQVSDEMKQSACRQTVPRSSTISPNDSKREEAKG</sequence>
<name>A0AAF0ZIQ5_SOLVR</name>
<protein>
    <submittedName>
        <fullName evidence="2">Uncharacterized protein</fullName>
    </submittedName>
</protein>
<dbReference type="EMBL" id="CP133619">
    <property type="protein sequence ID" value="WMV41086.1"/>
    <property type="molecule type" value="Genomic_DNA"/>
</dbReference>
<evidence type="ECO:0000256" key="1">
    <source>
        <dbReference type="SAM" id="MobiDB-lite"/>
    </source>
</evidence>
<evidence type="ECO:0000313" key="3">
    <source>
        <dbReference type="Proteomes" id="UP001234989"/>
    </source>
</evidence>
<reference evidence="2" key="1">
    <citation type="submission" date="2023-08" db="EMBL/GenBank/DDBJ databases">
        <title>A de novo genome assembly of Solanum verrucosum Schlechtendal, a Mexican diploid species geographically isolated from the other diploid A-genome species in potato relatives.</title>
        <authorList>
            <person name="Hosaka K."/>
        </authorList>
    </citation>
    <scope>NUCLEOTIDE SEQUENCE</scope>
    <source>
        <tissue evidence="2">Young leaves</tissue>
    </source>
</reference>
<gene>
    <name evidence="2" type="ORF">MTR67_034471</name>
</gene>
<feature type="region of interest" description="Disordered" evidence="1">
    <location>
        <begin position="1"/>
        <end position="40"/>
    </location>
</feature>